<dbReference type="SMART" id="SM00692">
    <property type="entry name" value="DM3"/>
    <property type="match status" value="3"/>
</dbReference>
<feature type="compositionally biased region" description="Pro residues" evidence="7">
    <location>
        <begin position="543"/>
        <end position="554"/>
    </location>
</feature>
<evidence type="ECO:0000256" key="1">
    <source>
        <dbReference type="ARBA" id="ARBA00022723"/>
    </source>
</evidence>
<feature type="region of interest" description="Disordered" evidence="7">
    <location>
        <begin position="639"/>
        <end position="670"/>
    </location>
</feature>
<dbReference type="SMART" id="SM00980">
    <property type="entry name" value="THAP"/>
    <property type="match status" value="3"/>
</dbReference>
<dbReference type="GO" id="GO:0043565">
    <property type="term" value="F:sequence-specific DNA binding"/>
    <property type="evidence" value="ECO:0007669"/>
    <property type="project" value="InterPro"/>
</dbReference>
<dbReference type="InterPro" id="IPR038441">
    <property type="entry name" value="THAP_Znf_sf"/>
</dbReference>
<dbReference type="PANTHER" id="PTHR46600">
    <property type="entry name" value="THAP DOMAIN-CONTAINING"/>
    <property type="match status" value="1"/>
</dbReference>
<dbReference type="OrthoDB" id="7312725at2759"/>
<feature type="compositionally biased region" description="Polar residues" evidence="7">
    <location>
        <begin position="639"/>
        <end position="662"/>
    </location>
</feature>
<feature type="domain" description="THAP-type" evidence="8">
    <location>
        <begin position="1"/>
        <end position="88"/>
    </location>
</feature>
<keyword evidence="2 5" id="KW-0863">Zinc-finger</keyword>
<proteinExistence type="predicted"/>
<sequence>MVSCVVPGCSSSLDKRVLHARRLAGVAFHRFPKDENLKKQWIANINRPNWQPSETSTVCTLHFAEKFVNRTYVASGPRLRENAVPTILDWSLQTNESQPSTSSGTVDGGKEESTSCFVPFCRAQGSYKFNVPKDPQSRKIWESAIKRIDGRVMTEDDVVCEVHFLRKMVKKVETKNEKGVYRVTKALLEDAIPIILHGNYEKSIGRPKKSSRSTPSKSSTQENNLVKKERVIRRERCCVPNCPSVKTPTITLHRFPTKKSVSKTWLNLLNMTGFQPTVRNKVCCKHFSSSSFSKPGNLRPDAIPKKIKQDSDADLISEAEKTAAWLQSIKEKRERQYQKKLLKDADPVTSKPRRKKDLNPWGVKDCAVLVNAKERKLADDALLECDYDPMSMLKILGVPMPIVQVKEEEPEEMDLTFDDEMDALMPPSPVRPLRPILPHPKPTIKQLPSASPLDVPPLVTSNNLVFQTSMHSASEVKSAQDRPLPPSTIYRVIIPTSVQGHTIEPNSILEQLKEKISAMHQEKVVKFFNTSQVPSSELSTPSKPLPATIPPPLTPISSKSTPNILRASLQSNSNGQTTPLDPSKLILVDDSFNSEKSPVGDHDYASPPNTSSWPILIQNQVPSVLPTPTDIKLLASTSSFPVTPSQSIRSSTQNQPMAASKNSSRKQTAHVPINSAQKQQALVSISGAQKQPASASTNPVVTPAPSNVALNQGTPVTSHITQKTQLGNSTLKVVPCTPSKPPILQLPVLNLPSLVPFLELKNQGGRLQKVPQDSSDLGTSYVKVPVPGQKNASYVAVRSLTVGTQTTMAIAANVNQQQAQRAIKSNEVNKTKLKRLRQSLRRTQDRLYKATKELEDLKSMKTLIQDMERGMDNVVVVETTNKCSCYQQRREHEDMGDLLRYAVQKKIPPPEESKVKLLETEKLLKRIELIKRKLQQKEILKVVVLQTEDILPVV</sequence>
<reference evidence="9" key="1">
    <citation type="journal article" date="2021" name="Mol. Ecol. Resour.">
        <title>Apolygus lucorum genome provides insights into omnivorousness and mesophyll feeding.</title>
        <authorList>
            <person name="Liu Y."/>
            <person name="Liu H."/>
            <person name="Wang H."/>
            <person name="Huang T."/>
            <person name="Liu B."/>
            <person name="Yang B."/>
            <person name="Yin L."/>
            <person name="Li B."/>
            <person name="Zhang Y."/>
            <person name="Zhang S."/>
            <person name="Jiang F."/>
            <person name="Zhang X."/>
            <person name="Ren Y."/>
            <person name="Wang B."/>
            <person name="Wang S."/>
            <person name="Lu Y."/>
            <person name="Wu K."/>
            <person name="Fan W."/>
            <person name="Wang G."/>
        </authorList>
    </citation>
    <scope>NUCLEOTIDE SEQUENCE</scope>
    <source>
        <strain evidence="9">12Hb</strain>
    </source>
</reference>
<organism evidence="9 10">
    <name type="scientific">Apolygus lucorum</name>
    <name type="common">Small green plant bug</name>
    <name type="synonym">Lygocoris lucorum</name>
    <dbReference type="NCBI Taxonomy" id="248454"/>
    <lineage>
        <taxon>Eukaryota</taxon>
        <taxon>Metazoa</taxon>
        <taxon>Ecdysozoa</taxon>
        <taxon>Arthropoda</taxon>
        <taxon>Hexapoda</taxon>
        <taxon>Insecta</taxon>
        <taxon>Pterygota</taxon>
        <taxon>Neoptera</taxon>
        <taxon>Paraneoptera</taxon>
        <taxon>Hemiptera</taxon>
        <taxon>Heteroptera</taxon>
        <taxon>Panheteroptera</taxon>
        <taxon>Cimicomorpha</taxon>
        <taxon>Miridae</taxon>
        <taxon>Mirini</taxon>
        <taxon>Apolygus</taxon>
    </lineage>
</organism>
<dbReference type="InterPro" id="IPR026516">
    <property type="entry name" value="THAP1/10"/>
</dbReference>
<keyword evidence="3" id="KW-0862">Zinc</keyword>
<dbReference type="InterPro" id="IPR006612">
    <property type="entry name" value="THAP_Znf"/>
</dbReference>
<gene>
    <name evidence="9" type="ORF">GE061_003325</name>
</gene>
<name>A0A8S9X3H3_APOLU</name>
<evidence type="ECO:0000256" key="3">
    <source>
        <dbReference type="ARBA" id="ARBA00022833"/>
    </source>
</evidence>
<dbReference type="GO" id="GO:0008270">
    <property type="term" value="F:zinc ion binding"/>
    <property type="evidence" value="ECO:0007669"/>
    <property type="project" value="UniProtKB-KW"/>
</dbReference>
<evidence type="ECO:0000313" key="9">
    <source>
        <dbReference type="EMBL" id="KAF6202918.1"/>
    </source>
</evidence>
<dbReference type="Pfam" id="PF05485">
    <property type="entry name" value="THAP"/>
    <property type="match status" value="3"/>
</dbReference>
<evidence type="ECO:0000256" key="7">
    <source>
        <dbReference type="SAM" id="MobiDB-lite"/>
    </source>
</evidence>
<dbReference type="SUPFAM" id="SSF57716">
    <property type="entry name" value="Glucocorticoid receptor-like (DNA-binding domain)"/>
    <property type="match status" value="3"/>
</dbReference>
<protein>
    <recommendedName>
        <fullName evidence="8">THAP-type domain-containing protein</fullName>
    </recommendedName>
</protein>
<evidence type="ECO:0000256" key="4">
    <source>
        <dbReference type="ARBA" id="ARBA00023125"/>
    </source>
</evidence>
<keyword evidence="1" id="KW-0479">Metal-binding</keyword>
<dbReference type="PANTHER" id="PTHR46600:SF11">
    <property type="entry name" value="THAP DOMAIN-CONTAINING PROTEIN 10"/>
    <property type="match status" value="1"/>
</dbReference>
<feature type="domain" description="THAP-type" evidence="8">
    <location>
        <begin position="112"/>
        <end position="196"/>
    </location>
</feature>
<keyword evidence="10" id="KW-1185">Reference proteome</keyword>
<accession>A0A8S9X3H3</accession>
<comment type="caution">
    <text evidence="9">The sequence shown here is derived from an EMBL/GenBank/DDBJ whole genome shotgun (WGS) entry which is preliminary data.</text>
</comment>
<dbReference type="PROSITE" id="PS50950">
    <property type="entry name" value="ZF_THAP"/>
    <property type="match status" value="3"/>
</dbReference>
<dbReference type="EMBL" id="WIXP02000011">
    <property type="protein sequence ID" value="KAF6202918.1"/>
    <property type="molecule type" value="Genomic_DNA"/>
</dbReference>
<evidence type="ECO:0000259" key="8">
    <source>
        <dbReference type="PROSITE" id="PS50950"/>
    </source>
</evidence>
<keyword evidence="4 5" id="KW-0238">DNA-binding</keyword>
<evidence type="ECO:0000256" key="2">
    <source>
        <dbReference type="ARBA" id="ARBA00022771"/>
    </source>
</evidence>
<dbReference type="Gene3D" id="6.20.210.20">
    <property type="entry name" value="THAP domain"/>
    <property type="match status" value="2"/>
</dbReference>
<evidence type="ECO:0000256" key="6">
    <source>
        <dbReference type="SAM" id="Coils"/>
    </source>
</evidence>
<feature type="domain" description="THAP-type" evidence="8">
    <location>
        <begin position="232"/>
        <end position="307"/>
    </location>
</feature>
<evidence type="ECO:0000256" key="5">
    <source>
        <dbReference type="PROSITE-ProRule" id="PRU00309"/>
    </source>
</evidence>
<dbReference type="Proteomes" id="UP000466442">
    <property type="component" value="Unassembled WGS sequence"/>
</dbReference>
<feature type="region of interest" description="Disordered" evidence="7">
    <location>
        <begin position="531"/>
        <end position="560"/>
    </location>
</feature>
<evidence type="ECO:0000313" key="10">
    <source>
        <dbReference type="Proteomes" id="UP000466442"/>
    </source>
</evidence>
<dbReference type="AlphaFoldDB" id="A0A8S9X3H3"/>
<keyword evidence="6" id="KW-0175">Coiled coil</keyword>
<feature type="region of interest" description="Disordered" evidence="7">
    <location>
        <begin position="203"/>
        <end position="226"/>
    </location>
</feature>
<feature type="coiled-coil region" evidence="6">
    <location>
        <begin position="833"/>
        <end position="860"/>
    </location>
</feature>